<reference evidence="4 5" key="1">
    <citation type="submission" date="2016-07" db="EMBL/GenBank/DDBJ databases">
        <title>Pervasive Adenine N6-methylation of Active Genes in Fungi.</title>
        <authorList>
            <consortium name="DOE Joint Genome Institute"/>
            <person name="Mondo S.J."/>
            <person name="Dannebaum R.O."/>
            <person name="Kuo R.C."/>
            <person name="Labutti K."/>
            <person name="Haridas S."/>
            <person name="Kuo A."/>
            <person name="Salamov A."/>
            <person name="Ahrendt S.R."/>
            <person name="Lipzen A."/>
            <person name="Sullivan W."/>
            <person name="Andreopoulos W.B."/>
            <person name="Clum A."/>
            <person name="Lindquist E."/>
            <person name="Daum C."/>
            <person name="Ramamoorthy G.K."/>
            <person name="Gryganskyi A."/>
            <person name="Culley D."/>
            <person name="Magnuson J.K."/>
            <person name="James T.Y."/>
            <person name="O'Malley M.A."/>
            <person name="Stajich J.E."/>
            <person name="Spatafora J.W."/>
            <person name="Visel A."/>
            <person name="Grigoriev I.V."/>
        </authorList>
    </citation>
    <scope>NUCLEOTIDE SEQUENCE [LARGE SCALE GENOMIC DNA]</scope>
    <source>
        <strain evidence="4 5">68-887.2</strain>
    </source>
</reference>
<evidence type="ECO:0000256" key="1">
    <source>
        <dbReference type="ARBA" id="ARBA00009083"/>
    </source>
</evidence>
<dbReference type="STRING" id="71784.A0A1Y2AKL3"/>
<accession>A0A1Y2AKL3</accession>
<dbReference type="InParanoid" id="A0A1Y2AKL3"/>
<dbReference type="GO" id="GO:0006412">
    <property type="term" value="P:translation"/>
    <property type="evidence" value="ECO:0007669"/>
    <property type="project" value="InterPro"/>
</dbReference>
<dbReference type="Pfam" id="PF00253">
    <property type="entry name" value="Ribosomal_S14"/>
    <property type="match status" value="1"/>
</dbReference>
<comment type="caution">
    <text evidence="4">The sequence shown here is derived from an EMBL/GenBank/DDBJ whole genome shotgun (WGS) entry which is preliminary data.</text>
</comment>
<evidence type="ECO:0008006" key="6">
    <source>
        <dbReference type="Google" id="ProtNLM"/>
    </source>
</evidence>
<dbReference type="PANTHER" id="PTHR19836:SF19">
    <property type="entry name" value="SMALL RIBOSOMAL SUBUNIT PROTEIN US14M"/>
    <property type="match status" value="1"/>
</dbReference>
<dbReference type="Proteomes" id="UP000193986">
    <property type="component" value="Unassembled WGS sequence"/>
</dbReference>
<feature type="non-terminal residue" evidence="4">
    <location>
        <position position="97"/>
    </location>
</feature>
<evidence type="ECO:0000313" key="4">
    <source>
        <dbReference type="EMBL" id="ORY23034.1"/>
    </source>
</evidence>
<dbReference type="FunCoup" id="A0A1Y2AKL3">
    <property type="interactions" value="181"/>
</dbReference>
<dbReference type="OrthoDB" id="413436at2759"/>
<comment type="similarity">
    <text evidence="1">Belongs to the universal ribosomal protein uS14 family.</text>
</comment>
<dbReference type="InterPro" id="IPR001209">
    <property type="entry name" value="Ribosomal_uS14"/>
</dbReference>
<organism evidence="4 5">
    <name type="scientific">Naematelia encephala</name>
    <dbReference type="NCBI Taxonomy" id="71784"/>
    <lineage>
        <taxon>Eukaryota</taxon>
        <taxon>Fungi</taxon>
        <taxon>Dikarya</taxon>
        <taxon>Basidiomycota</taxon>
        <taxon>Agaricomycotina</taxon>
        <taxon>Tremellomycetes</taxon>
        <taxon>Tremellales</taxon>
        <taxon>Naemateliaceae</taxon>
        <taxon>Naematelia</taxon>
    </lineage>
</organism>
<keyword evidence="2" id="KW-0689">Ribosomal protein</keyword>
<dbReference type="PANTHER" id="PTHR19836">
    <property type="entry name" value="30S RIBOSOMAL PROTEIN S14"/>
    <property type="match status" value="1"/>
</dbReference>
<evidence type="ECO:0000313" key="5">
    <source>
        <dbReference type="Proteomes" id="UP000193986"/>
    </source>
</evidence>
<protein>
    <recommendedName>
        <fullName evidence="6">Ribosomal protein S14</fullName>
    </recommendedName>
</protein>
<keyword evidence="5" id="KW-1185">Reference proteome</keyword>
<dbReference type="EMBL" id="MCFC01000084">
    <property type="protein sequence ID" value="ORY23034.1"/>
    <property type="molecule type" value="Genomic_DNA"/>
</dbReference>
<feature type="non-terminal residue" evidence="4">
    <location>
        <position position="1"/>
    </location>
</feature>
<dbReference type="AlphaFoldDB" id="A0A1Y2AKL3"/>
<dbReference type="NCBIfam" id="NF006477">
    <property type="entry name" value="PRK08881.1"/>
    <property type="match status" value="1"/>
</dbReference>
<gene>
    <name evidence="4" type="ORF">BCR39DRAFT_458352</name>
</gene>
<dbReference type="GO" id="GO:0005763">
    <property type="term" value="C:mitochondrial small ribosomal subunit"/>
    <property type="evidence" value="ECO:0007669"/>
    <property type="project" value="TreeGrafter"/>
</dbReference>
<proteinExistence type="inferred from homology"/>
<evidence type="ECO:0000256" key="2">
    <source>
        <dbReference type="ARBA" id="ARBA00022980"/>
    </source>
</evidence>
<dbReference type="Gene3D" id="1.10.287.1480">
    <property type="match status" value="1"/>
</dbReference>
<evidence type="ECO:0000256" key="3">
    <source>
        <dbReference type="ARBA" id="ARBA00023274"/>
    </source>
</evidence>
<dbReference type="GO" id="GO:0003735">
    <property type="term" value="F:structural constituent of ribosome"/>
    <property type="evidence" value="ECO:0007669"/>
    <property type="project" value="InterPro"/>
</dbReference>
<dbReference type="SUPFAM" id="SSF57716">
    <property type="entry name" value="Glucocorticoid receptor-like (DNA-binding domain)"/>
    <property type="match status" value="1"/>
</dbReference>
<dbReference type="FunFam" id="1.10.287.1480:FF:000001">
    <property type="entry name" value="30S ribosomal protein S14"/>
    <property type="match status" value="1"/>
</dbReference>
<sequence length="97" mass="11042">RILRDIRKRKEAAQYELQRQAHLFVARNTSLPAAVRHKAQLSLNALNNGKGSATQIRNRCVETGRARGVFTKFGINRYRFRERASAGQLPGVHKASW</sequence>
<name>A0A1Y2AKL3_9TREE</name>
<keyword evidence="3" id="KW-0687">Ribonucleoprotein</keyword>